<dbReference type="AlphaFoldDB" id="A0A1R3GWT0"/>
<sequence length="185" mass="21155">MSGGADAQILDAVPLSRVGYRGMYELKLSDTSPQLMEIWNGRNPREILDFKILRRLEFHNCSSLKYIFTPSMALSLKHLRSIGVKECSTLKEVVREQGIEEEAITDDFIFPTLTYIEIDSCSSLRSFYLGSRALEIPRLETIKITECPKMTTFVSSFPRDEEEEISADGTKNIEPFFSDKFSLFM</sequence>
<dbReference type="STRING" id="210143.A0A1R3GWT0"/>
<feature type="domain" description="Disease resistance protein At4g27190-like leucine-rich repeats" evidence="2">
    <location>
        <begin position="33"/>
        <end position="87"/>
    </location>
</feature>
<evidence type="ECO:0000259" key="2">
    <source>
        <dbReference type="Pfam" id="PF23247"/>
    </source>
</evidence>
<dbReference type="SUPFAM" id="SSF52047">
    <property type="entry name" value="RNI-like"/>
    <property type="match status" value="1"/>
</dbReference>
<comment type="caution">
    <text evidence="3">The sequence shown here is derived from an EMBL/GenBank/DDBJ whole genome shotgun (WGS) entry which is preliminary data.</text>
</comment>
<reference evidence="3 4" key="1">
    <citation type="submission" date="2013-09" db="EMBL/GenBank/DDBJ databases">
        <title>Corchorus capsularis genome sequencing.</title>
        <authorList>
            <person name="Alam M."/>
            <person name="Haque M.S."/>
            <person name="Islam M.S."/>
            <person name="Emdad E.M."/>
            <person name="Islam M.M."/>
            <person name="Ahmed B."/>
            <person name="Halim A."/>
            <person name="Hossen Q.M.M."/>
            <person name="Hossain M.Z."/>
            <person name="Ahmed R."/>
            <person name="Khan M.M."/>
            <person name="Islam R."/>
            <person name="Rashid M.M."/>
            <person name="Khan S.A."/>
            <person name="Rahman M.S."/>
            <person name="Alam M."/>
        </authorList>
    </citation>
    <scope>NUCLEOTIDE SEQUENCE [LARGE SCALE GENOMIC DNA]</scope>
    <source>
        <strain evidence="4">cv. CVL-1</strain>
        <tissue evidence="3">Whole seedling</tissue>
    </source>
</reference>
<accession>A0A1R3GWT0</accession>
<organism evidence="3 4">
    <name type="scientific">Corchorus capsularis</name>
    <name type="common">Jute</name>
    <dbReference type="NCBI Taxonomy" id="210143"/>
    <lineage>
        <taxon>Eukaryota</taxon>
        <taxon>Viridiplantae</taxon>
        <taxon>Streptophyta</taxon>
        <taxon>Embryophyta</taxon>
        <taxon>Tracheophyta</taxon>
        <taxon>Spermatophyta</taxon>
        <taxon>Magnoliopsida</taxon>
        <taxon>eudicotyledons</taxon>
        <taxon>Gunneridae</taxon>
        <taxon>Pentapetalae</taxon>
        <taxon>rosids</taxon>
        <taxon>malvids</taxon>
        <taxon>Malvales</taxon>
        <taxon>Malvaceae</taxon>
        <taxon>Grewioideae</taxon>
        <taxon>Apeibeae</taxon>
        <taxon>Corchorus</taxon>
    </lineage>
</organism>
<keyword evidence="4" id="KW-1185">Reference proteome</keyword>
<evidence type="ECO:0000313" key="4">
    <source>
        <dbReference type="Proteomes" id="UP000188268"/>
    </source>
</evidence>
<dbReference type="InterPro" id="IPR050905">
    <property type="entry name" value="Plant_NBS-LRR"/>
</dbReference>
<dbReference type="EMBL" id="AWWV01013239">
    <property type="protein sequence ID" value="OMO62476.1"/>
    <property type="molecule type" value="Genomic_DNA"/>
</dbReference>
<feature type="non-terminal residue" evidence="3">
    <location>
        <position position="185"/>
    </location>
</feature>
<dbReference type="Pfam" id="PF23247">
    <property type="entry name" value="LRR_RPS2"/>
    <property type="match status" value="1"/>
</dbReference>
<dbReference type="Gene3D" id="3.80.10.10">
    <property type="entry name" value="Ribonuclease Inhibitor"/>
    <property type="match status" value="1"/>
</dbReference>
<gene>
    <name evidence="3" type="ORF">CCACVL1_22793</name>
</gene>
<protein>
    <recommendedName>
        <fullName evidence="2">Disease resistance protein At4g27190-like leucine-rich repeats domain-containing protein</fullName>
    </recommendedName>
</protein>
<keyword evidence="1" id="KW-0611">Plant defense</keyword>
<dbReference type="PANTHER" id="PTHR33463:SF192">
    <property type="entry name" value="DISEASE RESISTANCE PROTEIN RPS2-LIKE"/>
    <property type="match status" value="1"/>
</dbReference>
<dbReference type="OrthoDB" id="988913at2759"/>
<dbReference type="InterPro" id="IPR057135">
    <property type="entry name" value="At4g27190-like_LRR"/>
</dbReference>
<dbReference type="InterPro" id="IPR032675">
    <property type="entry name" value="LRR_dom_sf"/>
</dbReference>
<dbReference type="PANTHER" id="PTHR33463">
    <property type="entry name" value="NB-ARC DOMAIN-CONTAINING PROTEIN-RELATED"/>
    <property type="match status" value="1"/>
</dbReference>
<dbReference type="Gramene" id="OMO62476">
    <property type="protein sequence ID" value="OMO62476"/>
    <property type="gene ID" value="CCACVL1_22793"/>
</dbReference>
<evidence type="ECO:0000313" key="3">
    <source>
        <dbReference type="EMBL" id="OMO62476.1"/>
    </source>
</evidence>
<proteinExistence type="predicted"/>
<name>A0A1R3GWT0_COCAP</name>
<evidence type="ECO:0000256" key="1">
    <source>
        <dbReference type="ARBA" id="ARBA00022821"/>
    </source>
</evidence>
<dbReference type="OMA" id="KITECPK"/>
<dbReference type="Proteomes" id="UP000188268">
    <property type="component" value="Unassembled WGS sequence"/>
</dbReference>